<keyword evidence="9 11" id="KW-0665">Pyrimidine biosynthesis</keyword>
<feature type="binding site" evidence="11">
    <location>
        <begin position="114"/>
        <end position="120"/>
    </location>
    <ligand>
        <name>UMP</name>
        <dbReference type="ChEBI" id="CHEBI:57865"/>
    </ligand>
</feature>
<evidence type="ECO:0000313" key="13">
    <source>
        <dbReference type="EMBL" id="MFC6891735.1"/>
    </source>
</evidence>
<dbReference type="PANTHER" id="PTHR42833">
    <property type="entry name" value="URIDYLATE KINASE"/>
    <property type="match status" value="1"/>
</dbReference>
<feature type="binding site" evidence="11">
    <location>
        <position position="140"/>
    </location>
    <ligand>
        <name>ATP</name>
        <dbReference type="ChEBI" id="CHEBI:30616"/>
    </ligand>
</feature>
<comment type="subcellular location">
    <subcellularLocation>
        <location evidence="1 11">Cytoplasm</location>
    </subcellularLocation>
</comment>
<evidence type="ECO:0000313" key="14">
    <source>
        <dbReference type="Proteomes" id="UP001596296"/>
    </source>
</evidence>
<dbReference type="EMBL" id="JBHSXL010000003">
    <property type="protein sequence ID" value="MFC6891735.1"/>
    <property type="molecule type" value="Genomic_DNA"/>
</dbReference>
<comment type="activity regulation">
    <text evidence="11">Inhibited by UTP.</text>
</comment>
<dbReference type="GO" id="GO:0033862">
    <property type="term" value="F:UMP kinase activity"/>
    <property type="evidence" value="ECO:0007669"/>
    <property type="project" value="UniProtKB-EC"/>
</dbReference>
<dbReference type="Gene3D" id="3.40.1160.10">
    <property type="entry name" value="Acetylglutamate kinase-like"/>
    <property type="match status" value="1"/>
</dbReference>
<evidence type="ECO:0000256" key="3">
    <source>
        <dbReference type="ARBA" id="ARBA00007614"/>
    </source>
</evidence>
<dbReference type="InterPro" id="IPR011818">
    <property type="entry name" value="Uridylate_kinase_arch/spir"/>
</dbReference>
<feature type="binding site" evidence="11">
    <location>
        <position position="146"/>
    </location>
    <ligand>
        <name>ATP</name>
        <dbReference type="ChEBI" id="CHEBI:30616"/>
    </ligand>
</feature>
<dbReference type="GO" id="GO:0044210">
    <property type="term" value="P:'de novo' CTP biosynthetic process"/>
    <property type="evidence" value="ECO:0007669"/>
    <property type="project" value="UniProtKB-UniRule"/>
</dbReference>
<comment type="similarity">
    <text evidence="3 11">Belongs to the UMP kinase family.</text>
</comment>
<evidence type="ECO:0000256" key="10">
    <source>
        <dbReference type="ARBA" id="ARBA00047767"/>
    </source>
</evidence>
<dbReference type="EC" id="2.7.4.22" evidence="11"/>
<feature type="binding site" evidence="11">
    <location>
        <position position="149"/>
    </location>
    <ligand>
        <name>ATP</name>
        <dbReference type="ChEBI" id="CHEBI:30616"/>
    </ligand>
</feature>
<dbReference type="NCBIfam" id="TIGR02076">
    <property type="entry name" value="pyrH_arch"/>
    <property type="match status" value="1"/>
</dbReference>
<evidence type="ECO:0000256" key="4">
    <source>
        <dbReference type="ARBA" id="ARBA00022490"/>
    </source>
</evidence>
<keyword evidence="14" id="KW-1185">Reference proteome</keyword>
<organism evidence="13 14">
    <name type="scientific">Halopenitus salinus</name>
    <dbReference type="NCBI Taxonomy" id="1198295"/>
    <lineage>
        <taxon>Archaea</taxon>
        <taxon>Methanobacteriati</taxon>
        <taxon>Methanobacteriota</taxon>
        <taxon>Stenosarchaea group</taxon>
        <taxon>Halobacteria</taxon>
        <taxon>Halobacteriales</taxon>
        <taxon>Haloferacaceae</taxon>
        <taxon>Halopenitus</taxon>
    </lineage>
</organism>
<feature type="binding site" evidence="11">
    <location>
        <position position="66"/>
    </location>
    <ligand>
        <name>UMP</name>
        <dbReference type="ChEBI" id="CHEBI:57865"/>
    </ligand>
</feature>
<feature type="binding site" evidence="11">
    <location>
        <position position="44"/>
    </location>
    <ligand>
        <name>UMP</name>
        <dbReference type="ChEBI" id="CHEBI:57865"/>
    </ligand>
</feature>
<dbReference type="Pfam" id="PF00696">
    <property type="entry name" value="AA_kinase"/>
    <property type="match status" value="1"/>
</dbReference>
<sequence length="249" mass="25314">MKVVVSIGGSVLAPDLDPGRVSAHAEAIEAVAEAGCEVGVVVGGGGVAREYIGTARDLGANEVQLDQLGIGVTRLNARLLIAALGQQATLSPAEDYDEAAGALRRDEVSVMGGVMPGQTTDAVAAEFAEAVDADLLVYATSANGVYDADPNVDPDAEQYSRLTPRELVDIVVPMSRDAGASAPVDLLAAKLIDRADLRSIVLDGTDPSAIVNAVLEGNHGGTDIVPDACEDPAAWSGSELAAEPESGGE</sequence>
<comment type="caution">
    <text evidence="11">Lacks conserved residue(s) required for the propagation of feature annotation.</text>
</comment>
<evidence type="ECO:0000256" key="7">
    <source>
        <dbReference type="ARBA" id="ARBA00022777"/>
    </source>
</evidence>
<keyword evidence="7 11" id="KW-0418">Kinase</keyword>
<evidence type="ECO:0000256" key="5">
    <source>
        <dbReference type="ARBA" id="ARBA00022679"/>
    </source>
</evidence>
<dbReference type="SUPFAM" id="SSF53633">
    <property type="entry name" value="Carbamate kinase-like"/>
    <property type="match status" value="1"/>
</dbReference>
<evidence type="ECO:0000256" key="1">
    <source>
        <dbReference type="ARBA" id="ARBA00004496"/>
    </source>
</evidence>
<evidence type="ECO:0000256" key="9">
    <source>
        <dbReference type="ARBA" id="ARBA00022975"/>
    </source>
</evidence>
<dbReference type="PIRSF" id="PIRSF005650">
    <property type="entry name" value="Uridylate_kin"/>
    <property type="match status" value="1"/>
</dbReference>
<feature type="binding site" evidence="11">
    <location>
        <position position="45"/>
    </location>
    <ligand>
        <name>ATP</name>
        <dbReference type="ChEBI" id="CHEBI:30616"/>
    </ligand>
</feature>
<comment type="pathway">
    <text evidence="2 11">Pyrimidine metabolism; CTP biosynthesis via de novo pathway; UDP from UMP (UMPK route): step 1/1.</text>
</comment>
<dbReference type="PANTHER" id="PTHR42833:SF4">
    <property type="entry name" value="URIDYLATE KINASE PUMPKIN, CHLOROPLASTIC"/>
    <property type="match status" value="1"/>
</dbReference>
<reference evidence="13 14" key="1">
    <citation type="journal article" date="2019" name="Int. J. Syst. Evol. Microbiol.">
        <title>The Global Catalogue of Microorganisms (GCM) 10K type strain sequencing project: providing services to taxonomists for standard genome sequencing and annotation.</title>
        <authorList>
            <consortium name="The Broad Institute Genomics Platform"/>
            <consortium name="The Broad Institute Genome Sequencing Center for Infectious Disease"/>
            <person name="Wu L."/>
            <person name="Ma J."/>
        </authorList>
    </citation>
    <scope>NUCLEOTIDE SEQUENCE [LARGE SCALE GENOMIC DNA]</scope>
    <source>
        <strain evidence="13 14">SKJ47</strain>
    </source>
</reference>
<feature type="binding site" evidence="11">
    <location>
        <position position="49"/>
    </location>
    <ligand>
        <name>ATP</name>
        <dbReference type="ChEBI" id="CHEBI:30616"/>
    </ligand>
</feature>
<evidence type="ECO:0000256" key="6">
    <source>
        <dbReference type="ARBA" id="ARBA00022741"/>
    </source>
</evidence>
<dbReference type="InterPro" id="IPR001048">
    <property type="entry name" value="Asp/Glu/Uridylate_kinase"/>
</dbReference>
<dbReference type="RefSeq" id="WP_379740537.1">
    <property type="nucleotide sequence ID" value="NZ_JBHSVN010000001.1"/>
</dbReference>
<evidence type="ECO:0000256" key="11">
    <source>
        <dbReference type="HAMAP-Rule" id="MF_01220"/>
    </source>
</evidence>
<dbReference type="Proteomes" id="UP001596296">
    <property type="component" value="Unassembled WGS sequence"/>
</dbReference>
<comment type="caution">
    <text evidence="13">The sequence shown here is derived from an EMBL/GenBank/DDBJ whole genome shotgun (WGS) entry which is preliminary data.</text>
</comment>
<comment type="catalytic activity">
    <reaction evidence="10 11">
        <text>UMP + ATP = UDP + ADP</text>
        <dbReference type="Rhea" id="RHEA:24400"/>
        <dbReference type="ChEBI" id="CHEBI:30616"/>
        <dbReference type="ChEBI" id="CHEBI:57865"/>
        <dbReference type="ChEBI" id="CHEBI:58223"/>
        <dbReference type="ChEBI" id="CHEBI:456216"/>
        <dbReference type="EC" id="2.7.4.22"/>
    </reaction>
</comment>
<dbReference type="AlphaFoldDB" id="A0ABD5UTF0"/>
<protein>
    <recommendedName>
        <fullName evidence="11">Uridylate kinase</fullName>
        <shortName evidence="11">UK</shortName>
        <ecNumber evidence="11">2.7.4.22</ecNumber>
    </recommendedName>
    <alternativeName>
        <fullName evidence="11">Uridine monophosphate kinase</fullName>
        <shortName evidence="11">UMP kinase</shortName>
        <shortName evidence="11">UMPK</shortName>
    </alternativeName>
</protein>
<accession>A0ABD5UTF0</accession>
<name>A0ABD5UTF0_9EURY</name>
<evidence type="ECO:0000256" key="2">
    <source>
        <dbReference type="ARBA" id="ARBA00004791"/>
    </source>
</evidence>
<keyword evidence="4 11" id="KW-0963">Cytoplasm</keyword>
<comment type="subunit">
    <text evidence="11">Homohexamer.</text>
</comment>
<proteinExistence type="inferred from homology"/>
<dbReference type="InterPro" id="IPR036393">
    <property type="entry name" value="AceGlu_kinase-like_sf"/>
</dbReference>
<comment type="function">
    <text evidence="11">Catalyzes the reversible phosphorylation of UMP to UDP.</text>
</comment>
<feature type="binding site" evidence="11">
    <location>
        <begin position="9"/>
        <end position="10"/>
    </location>
    <ligand>
        <name>ATP</name>
        <dbReference type="ChEBI" id="CHEBI:30616"/>
    </ligand>
</feature>
<keyword evidence="5 11" id="KW-0808">Transferase</keyword>
<evidence type="ECO:0000256" key="8">
    <source>
        <dbReference type="ARBA" id="ARBA00022840"/>
    </source>
</evidence>
<keyword evidence="6 11" id="KW-0547">Nucleotide-binding</keyword>
<evidence type="ECO:0000259" key="12">
    <source>
        <dbReference type="Pfam" id="PF00696"/>
    </source>
</evidence>
<dbReference type="GO" id="GO:0005737">
    <property type="term" value="C:cytoplasm"/>
    <property type="evidence" value="ECO:0007669"/>
    <property type="project" value="UniProtKB-SubCell"/>
</dbReference>
<feature type="domain" description="Aspartate/glutamate/uridylate kinase" evidence="12">
    <location>
        <begin position="1"/>
        <end position="202"/>
    </location>
</feature>
<dbReference type="InterPro" id="IPR011817">
    <property type="entry name" value="Uridylate_kinase"/>
</dbReference>
<keyword evidence="8 11" id="KW-0067">ATP-binding</keyword>
<dbReference type="GO" id="GO:0005524">
    <property type="term" value="F:ATP binding"/>
    <property type="evidence" value="ECO:0007669"/>
    <property type="project" value="UniProtKB-KW"/>
</dbReference>
<dbReference type="HAMAP" id="MF_01220_A">
    <property type="entry name" value="PyrH_A"/>
    <property type="match status" value="1"/>
</dbReference>
<gene>
    <name evidence="11 13" type="primary">pyrH</name>
    <name evidence="13" type="ORF">ACFQE9_03755</name>
</gene>